<evidence type="ECO:0000313" key="1">
    <source>
        <dbReference type="EMBL" id="AUC20971.1"/>
    </source>
</evidence>
<organism evidence="1 2">
    <name type="scientific">Polaribacter sejongensis</name>
    <dbReference type="NCBI Taxonomy" id="985043"/>
    <lineage>
        <taxon>Bacteria</taxon>
        <taxon>Pseudomonadati</taxon>
        <taxon>Bacteroidota</taxon>
        <taxon>Flavobacteriia</taxon>
        <taxon>Flavobacteriales</taxon>
        <taxon>Flavobacteriaceae</taxon>
    </lineage>
</organism>
<name>A0ABM6PW76_9FLAO</name>
<keyword evidence="2" id="KW-1185">Reference proteome</keyword>
<evidence type="ECO:0000313" key="2">
    <source>
        <dbReference type="Proteomes" id="UP000232721"/>
    </source>
</evidence>
<sequence>MKKVVFLLAILFYTNCSSQESSTHKEMKADKSMSEFFTDKELEDLSMIVNFFESEICLDKSRPKVDCYYEYNKNTITSAVYGNKELELPIDYKLQQKLYSKIDSLFFKEIWIHKAYFDLDTEVTEKSYDLNLFGKYILFLKSLKKEDVLFRDFYDLFYMSNEISFGVQSTVFYQFEKKEFKGIKRRLFFAIYYLTVNDKKHNYKSRKP</sequence>
<dbReference type="RefSeq" id="WP_208890230.1">
    <property type="nucleotide sequence ID" value="NZ_CP019336.1"/>
</dbReference>
<reference evidence="1 2" key="1">
    <citation type="submission" date="2017-02" db="EMBL/GenBank/DDBJ databases">
        <title>Trade-off between light-utilization and light-protection in marine flavobacteria.</title>
        <authorList>
            <person name="Kumagai Y."/>
            <person name="Yoshizawa S."/>
            <person name="Kogure K."/>
            <person name="Iwasaki W."/>
        </authorList>
    </citation>
    <scope>NUCLEOTIDE SEQUENCE [LARGE SCALE GENOMIC DNA]</scope>
    <source>
        <strain evidence="1 2">KCTC 23670</strain>
    </source>
</reference>
<accession>A0ABM6PW76</accession>
<gene>
    <name evidence="1" type="ORF">BTO15_02050</name>
</gene>
<protein>
    <recommendedName>
        <fullName evidence="3">Lipoprotein</fullName>
    </recommendedName>
</protein>
<evidence type="ECO:0008006" key="3">
    <source>
        <dbReference type="Google" id="ProtNLM"/>
    </source>
</evidence>
<dbReference type="EMBL" id="CP019336">
    <property type="protein sequence ID" value="AUC20971.1"/>
    <property type="molecule type" value="Genomic_DNA"/>
</dbReference>
<dbReference type="Proteomes" id="UP000232721">
    <property type="component" value="Chromosome"/>
</dbReference>
<proteinExistence type="predicted"/>